<evidence type="ECO:0008006" key="3">
    <source>
        <dbReference type="Google" id="ProtNLM"/>
    </source>
</evidence>
<reference evidence="1 2" key="1">
    <citation type="journal article" date="2020" name="Int. J. Syst. Evol. Microbiol.">
        <title>Reclassification of Streptomyces castelarensis and Streptomyces sporoclivatus as later heterotypic synonyms of Streptomyces antimycoticus.</title>
        <authorList>
            <person name="Komaki H."/>
            <person name="Tamura T."/>
        </authorList>
    </citation>
    <scope>NUCLEOTIDE SEQUENCE [LARGE SCALE GENOMIC DNA]</scope>
    <source>
        <strain evidence="1 2">NBRC 13459</strain>
    </source>
</reference>
<sequence>MGMVSHMKTTVEISDALLDEARRTAREEGTTLRALIEEGLRSVLAQHAHRSHSFTLQDASVGGEGLQPEAQGASWEQLRGLAYGDRL</sequence>
<evidence type="ECO:0000313" key="2">
    <source>
        <dbReference type="Proteomes" id="UP000301309"/>
    </source>
</evidence>
<dbReference type="InterPro" id="IPR019239">
    <property type="entry name" value="VapB_antitoxin"/>
</dbReference>
<organism evidence="1 2">
    <name type="scientific">Streptomyces violaceusniger</name>
    <dbReference type="NCBI Taxonomy" id="68280"/>
    <lineage>
        <taxon>Bacteria</taxon>
        <taxon>Bacillati</taxon>
        <taxon>Actinomycetota</taxon>
        <taxon>Actinomycetes</taxon>
        <taxon>Kitasatosporales</taxon>
        <taxon>Streptomycetaceae</taxon>
        <taxon>Streptomyces</taxon>
        <taxon>Streptomyces violaceusniger group</taxon>
    </lineage>
</organism>
<dbReference type="Pfam" id="PF09957">
    <property type="entry name" value="VapB_antitoxin"/>
    <property type="match status" value="1"/>
</dbReference>
<dbReference type="Proteomes" id="UP000301309">
    <property type="component" value="Unassembled WGS sequence"/>
</dbReference>
<protein>
    <recommendedName>
        <fullName evidence="3">DUF2191 domain-containing protein</fullName>
    </recommendedName>
</protein>
<dbReference type="AlphaFoldDB" id="A0A4D4LDR1"/>
<name>A0A4D4LDR1_STRVO</name>
<comment type="caution">
    <text evidence="1">The sequence shown here is derived from an EMBL/GenBank/DDBJ whole genome shotgun (WGS) entry which is preliminary data.</text>
</comment>
<evidence type="ECO:0000313" key="1">
    <source>
        <dbReference type="EMBL" id="GDY56079.1"/>
    </source>
</evidence>
<keyword evidence="2" id="KW-1185">Reference proteome</keyword>
<accession>A0A4D4LDR1</accession>
<dbReference type="EMBL" id="BJHW01000001">
    <property type="protein sequence ID" value="GDY56079.1"/>
    <property type="molecule type" value="Genomic_DNA"/>
</dbReference>
<gene>
    <name evidence="1" type="ORF">SVIO_067020</name>
</gene>
<proteinExistence type="predicted"/>